<evidence type="ECO:0000256" key="2">
    <source>
        <dbReference type="ARBA" id="ARBA00022801"/>
    </source>
</evidence>
<evidence type="ECO:0000256" key="3">
    <source>
        <dbReference type="ARBA" id="ARBA00023277"/>
    </source>
</evidence>
<comment type="similarity">
    <text evidence="1 6">Belongs to the glycosyl hydrolase 3 family.</text>
</comment>
<comment type="caution">
    <text evidence="8">The sequence shown here is derived from an EMBL/GenBank/DDBJ whole genome shotgun (WGS) entry which is preliminary data.</text>
</comment>
<dbReference type="InterPro" id="IPR019800">
    <property type="entry name" value="Glyco_hydro_3_AS"/>
</dbReference>
<dbReference type="SUPFAM" id="SSF52279">
    <property type="entry name" value="Beta-D-glucan exohydrolase, C-terminal domain"/>
    <property type="match status" value="1"/>
</dbReference>
<dbReference type="SUPFAM" id="SSF51445">
    <property type="entry name" value="(Trans)glycosidases"/>
    <property type="match status" value="1"/>
</dbReference>
<keyword evidence="3" id="KW-0119">Carbohydrate metabolism</keyword>
<keyword evidence="6 8" id="KW-0326">Glycosidase</keyword>
<dbReference type="InterPro" id="IPR036962">
    <property type="entry name" value="Glyco_hydro_3_N_sf"/>
</dbReference>
<gene>
    <name evidence="8" type="ORF">FHX48_000623</name>
</gene>
<proteinExistence type="inferred from homology"/>
<dbReference type="EMBL" id="JACGWY010000001">
    <property type="protein sequence ID" value="MBA8815571.1"/>
    <property type="molecule type" value="Genomic_DNA"/>
</dbReference>
<dbReference type="Gene3D" id="3.40.50.1700">
    <property type="entry name" value="Glycoside hydrolase family 3 C-terminal domain"/>
    <property type="match status" value="1"/>
</dbReference>
<keyword evidence="2 6" id="KW-0378">Hydrolase</keyword>
<organism evidence="8 9">
    <name type="scientific">Microbacterium halimionae</name>
    <dbReference type="NCBI Taxonomy" id="1526413"/>
    <lineage>
        <taxon>Bacteria</taxon>
        <taxon>Bacillati</taxon>
        <taxon>Actinomycetota</taxon>
        <taxon>Actinomycetes</taxon>
        <taxon>Micrococcales</taxon>
        <taxon>Microbacteriaceae</taxon>
        <taxon>Microbacterium</taxon>
    </lineage>
</organism>
<dbReference type="InterPro" id="IPR017853">
    <property type="entry name" value="GH"/>
</dbReference>
<dbReference type="InterPro" id="IPR001764">
    <property type="entry name" value="Glyco_hydro_3_N"/>
</dbReference>
<dbReference type="InterPro" id="IPR026891">
    <property type="entry name" value="Fn3-like"/>
</dbReference>
<accession>A0A7W3JMF3</accession>
<evidence type="ECO:0000256" key="4">
    <source>
        <dbReference type="ARBA" id="ARBA00058905"/>
    </source>
</evidence>
<sequence length="753" mass="79638">MNTTTQTPATRLTTEQKAQLTTGASFWATASAGDLAAAVLSDGPHGVRAQSGAGDHLGIAASEPATCFPPAAGLAQSWDEDLVQRVGEALGAEARKYGVGVLLGPGVNIRRDPRGGRNFEYYSEDPHVSGRIGAAWVKGVQSRGVGASVKHFAANNAETDRMRSDSRIDARTLHEIYLRGFQHIVRHAKPWTVMCSYNKLNGVSVPENRWLLTDVLRRDWGFDGVVVSDWGAITNRVAALHAGTDLQMPGGGDASVRTVTDAIAAGALDVVDLENATANVVTLLERVAEGTAAPTVEVDFDTHHALAREAAARSITLLKNESNLLPLPTDRSLAVIGTLAATPRFQGAGSSRVNATRVDIPLDEIRIGTRAPVTYAPGIAAPDESADSQTLLTEAVEAARLADVAVVFAGLGEGQESEGFDREDIELPADQVALIRAVAAVAPATVVVLTHGGVIRLSSITADVPAILDTALLGQAGGGAIADVLFGRVNPSGKLTETVPVRLADAPSYLNFPGEHSQVLYGESLFVGYRGYDARDIPVSFPFGHGLSYTTFEYSELRADVRNGDIQVSIEITNSGTRAGREVVQFYVTRDGSSVRRAPRELKAFSSVELEPGETSIVSSVIAREDLAHWDDRSDRWLIEGGEWTISAAASSRDIRAAAVASIEGDDLRPLLTESSTMAELLEDPVAGPMVANMLGGAEETEHMNDQLGIDIARMMGSIPLDRIAGFGRGGGDMERLRGLLDHANAARGGEGA</sequence>
<feature type="domain" description="Fibronectin type III-like" evidence="7">
    <location>
        <begin position="582"/>
        <end position="652"/>
    </location>
</feature>
<evidence type="ECO:0000256" key="1">
    <source>
        <dbReference type="ARBA" id="ARBA00005336"/>
    </source>
</evidence>
<dbReference type="Proteomes" id="UP000526083">
    <property type="component" value="Unassembled WGS sequence"/>
</dbReference>
<dbReference type="InterPro" id="IPR036881">
    <property type="entry name" value="Glyco_hydro_3_C_sf"/>
</dbReference>
<evidence type="ECO:0000313" key="8">
    <source>
        <dbReference type="EMBL" id="MBA8815571.1"/>
    </source>
</evidence>
<dbReference type="Pfam" id="PF01915">
    <property type="entry name" value="Glyco_hydro_3_C"/>
    <property type="match status" value="1"/>
</dbReference>
<dbReference type="PANTHER" id="PTHR42715:SF10">
    <property type="entry name" value="BETA-GLUCOSIDASE"/>
    <property type="match status" value="1"/>
</dbReference>
<evidence type="ECO:0000256" key="5">
    <source>
        <dbReference type="ARBA" id="ARBA00074219"/>
    </source>
</evidence>
<dbReference type="SMART" id="SM01217">
    <property type="entry name" value="Fn3_like"/>
    <property type="match status" value="1"/>
</dbReference>
<evidence type="ECO:0000259" key="7">
    <source>
        <dbReference type="SMART" id="SM01217"/>
    </source>
</evidence>
<keyword evidence="9" id="KW-1185">Reference proteome</keyword>
<protein>
    <recommendedName>
        <fullName evidence="5">Exo-alpha-(1-&gt;6)-L-arabinopyranosidase</fullName>
    </recommendedName>
</protein>
<evidence type="ECO:0000256" key="6">
    <source>
        <dbReference type="RuleBase" id="RU361161"/>
    </source>
</evidence>
<dbReference type="AlphaFoldDB" id="A0A7W3JMF3"/>
<dbReference type="GO" id="GO:0005975">
    <property type="term" value="P:carbohydrate metabolic process"/>
    <property type="evidence" value="ECO:0007669"/>
    <property type="project" value="InterPro"/>
</dbReference>
<dbReference type="FunFam" id="2.60.40.10:FF:000495">
    <property type="entry name" value="Periplasmic beta-glucosidase"/>
    <property type="match status" value="1"/>
</dbReference>
<name>A0A7W3JMF3_9MICO</name>
<dbReference type="InterPro" id="IPR050288">
    <property type="entry name" value="Cellulose_deg_GH3"/>
</dbReference>
<dbReference type="RefSeq" id="WP_167048504.1">
    <property type="nucleotide sequence ID" value="NZ_JAAOZB010000002.1"/>
</dbReference>
<dbReference type="Pfam" id="PF00933">
    <property type="entry name" value="Glyco_hydro_3"/>
    <property type="match status" value="1"/>
</dbReference>
<dbReference type="PROSITE" id="PS00775">
    <property type="entry name" value="GLYCOSYL_HYDROL_F3"/>
    <property type="match status" value="1"/>
</dbReference>
<dbReference type="PRINTS" id="PR00133">
    <property type="entry name" value="GLHYDRLASE3"/>
</dbReference>
<reference evidence="8 9" key="1">
    <citation type="submission" date="2020-07" db="EMBL/GenBank/DDBJ databases">
        <title>Sequencing the genomes of 1000 actinobacteria strains.</title>
        <authorList>
            <person name="Klenk H.-P."/>
        </authorList>
    </citation>
    <scope>NUCLEOTIDE SEQUENCE [LARGE SCALE GENOMIC DNA]</scope>
    <source>
        <strain evidence="8 9">DSM 27576</strain>
    </source>
</reference>
<dbReference type="Gene3D" id="3.20.20.300">
    <property type="entry name" value="Glycoside hydrolase, family 3, N-terminal domain"/>
    <property type="match status" value="1"/>
</dbReference>
<comment type="function">
    <text evidence="4">Catalyzes the hydrolysis of a non-reducing terminal alpha-L-arabinopyranosidic linkage in ginsenoside Rb2 (alpha-L-arabinopyranosyl-(1-&gt;6)-alpha-D-glucopyranosyl) to release alpha-D-glucopyranosyl (Rd). It is not able to hydrolyze alpha-L-arabinofuranosyl-(1-&gt;6)-alpha-D-glucopyranosyl (Rc).</text>
</comment>
<dbReference type="InterPro" id="IPR002772">
    <property type="entry name" value="Glyco_hydro_3_C"/>
</dbReference>
<dbReference type="PANTHER" id="PTHR42715">
    <property type="entry name" value="BETA-GLUCOSIDASE"/>
    <property type="match status" value="1"/>
</dbReference>
<dbReference type="InterPro" id="IPR013783">
    <property type="entry name" value="Ig-like_fold"/>
</dbReference>
<evidence type="ECO:0000313" key="9">
    <source>
        <dbReference type="Proteomes" id="UP000526083"/>
    </source>
</evidence>
<dbReference type="Gene3D" id="2.60.40.10">
    <property type="entry name" value="Immunoglobulins"/>
    <property type="match status" value="1"/>
</dbReference>
<dbReference type="Pfam" id="PF14310">
    <property type="entry name" value="Fn3-like"/>
    <property type="match status" value="1"/>
</dbReference>
<dbReference type="GO" id="GO:0008422">
    <property type="term" value="F:beta-glucosidase activity"/>
    <property type="evidence" value="ECO:0007669"/>
    <property type="project" value="UniProtKB-ARBA"/>
</dbReference>